<organism evidence="1">
    <name type="scientific">marine metagenome</name>
    <dbReference type="NCBI Taxonomy" id="408172"/>
    <lineage>
        <taxon>unclassified sequences</taxon>
        <taxon>metagenomes</taxon>
        <taxon>ecological metagenomes</taxon>
    </lineage>
</organism>
<dbReference type="EMBL" id="UINC01122360">
    <property type="protein sequence ID" value="SVC98122.1"/>
    <property type="molecule type" value="Genomic_DNA"/>
</dbReference>
<gene>
    <name evidence="1" type="ORF">METZ01_LOCUS350976</name>
</gene>
<accession>A0A382RLI5</accession>
<evidence type="ECO:0000313" key="1">
    <source>
        <dbReference type="EMBL" id="SVC98122.1"/>
    </source>
</evidence>
<sequence>KKNLTTEKIANNMISDTIRYYAS</sequence>
<protein>
    <submittedName>
        <fullName evidence="1">Uncharacterized protein</fullName>
    </submittedName>
</protein>
<dbReference type="AlphaFoldDB" id="A0A382RLI5"/>
<proteinExistence type="predicted"/>
<reference evidence="1" key="1">
    <citation type="submission" date="2018-05" db="EMBL/GenBank/DDBJ databases">
        <authorList>
            <person name="Lanie J.A."/>
            <person name="Ng W.-L."/>
            <person name="Kazmierczak K.M."/>
            <person name="Andrzejewski T.M."/>
            <person name="Davidsen T.M."/>
            <person name="Wayne K.J."/>
            <person name="Tettelin H."/>
            <person name="Glass J.I."/>
            <person name="Rusch D."/>
            <person name="Podicherti R."/>
            <person name="Tsui H.-C.T."/>
            <person name="Winkler M.E."/>
        </authorList>
    </citation>
    <scope>NUCLEOTIDE SEQUENCE</scope>
</reference>
<name>A0A382RLI5_9ZZZZ</name>
<feature type="non-terminal residue" evidence="1">
    <location>
        <position position="1"/>
    </location>
</feature>